<organism evidence="2 3">
    <name type="scientific">Alteromonas macleodii</name>
    <name type="common">Pseudoalteromonas macleodii</name>
    <dbReference type="NCBI Taxonomy" id="28108"/>
    <lineage>
        <taxon>Bacteria</taxon>
        <taxon>Pseudomonadati</taxon>
        <taxon>Pseudomonadota</taxon>
        <taxon>Gammaproteobacteria</taxon>
        <taxon>Alteromonadales</taxon>
        <taxon>Alteromonadaceae</taxon>
        <taxon>Alteromonas/Salinimonas group</taxon>
        <taxon>Alteromonas</taxon>
    </lineage>
</organism>
<feature type="transmembrane region" description="Helical" evidence="1">
    <location>
        <begin position="12"/>
        <end position="37"/>
    </location>
</feature>
<protein>
    <submittedName>
        <fullName evidence="2">Uncharacterized protein</fullName>
    </submittedName>
</protein>
<accession>A0AB36G4G1</accession>
<dbReference type="Proteomes" id="UP000095392">
    <property type="component" value="Unassembled WGS sequence"/>
</dbReference>
<keyword evidence="1" id="KW-1133">Transmembrane helix</keyword>
<dbReference type="EMBL" id="MIPY01000003">
    <property type="protein sequence ID" value="OES38163.1"/>
    <property type="molecule type" value="Genomic_DNA"/>
</dbReference>
<keyword evidence="1" id="KW-0812">Transmembrane</keyword>
<evidence type="ECO:0000256" key="1">
    <source>
        <dbReference type="SAM" id="Phobius"/>
    </source>
</evidence>
<evidence type="ECO:0000313" key="2">
    <source>
        <dbReference type="EMBL" id="OES38163.1"/>
    </source>
</evidence>
<dbReference type="AlphaFoldDB" id="A0AB36G4G1"/>
<sequence>MKSWIIYGESYCSLSLSILFAFLYRLLLVVFNLHFLATYKKGWYYTSPLYHQFKAA</sequence>
<evidence type="ECO:0000313" key="3">
    <source>
        <dbReference type="Proteomes" id="UP000095392"/>
    </source>
</evidence>
<gene>
    <name evidence="2" type="ORF">BFV95_0178</name>
</gene>
<keyword evidence="3" id="KW-1185">Reference proteome</keyword>
<comment type="caution">
    <text evidence="2">The sequence shown here is derived from an EMBL/GenBank/DDBJ whole genome shotgun (WGS) entry which is preliminary data.</text>
</comment>
<proteinExistence type="predicted"/>
<keyword evidence="1" id="KW-0472">Membrane</keyword>
<name>A0AB36G4G1_ALTMA</name>
<reference evidence="2 3" key="1">
    <citation type="submission" date="2016-09" db="EMBL/GenBank/DDBJ databases">
        <title>Draft Genome Sequence of four Alteromonas macleodii strains isolated from copper coupons and grown long-term at elevated copper levels.</title>
        <authorList>
            <person name="Cusick K."/>
            <person name="Dale J."/>
            <person name="Little B."/>
            <person name="Biffinger J."/>
        </authorList>
    </citation>
    <scope>NUCLEOTIDE SEQUENCE [LARGE SCALE GENOMIC DNA]</scope>
    <source>
        <strain evidence="2 3">KCP01</strain>
    </source>
</reference>